<feature type="coiled-coil region" evidence="1">
    <location>
        <begin position="197"/>
        <end position="306"/>
    </location>
</feature>
<evidence type="ECO:0000256" key="1">
    <source>
        <dbReference type="SAM" id="Coils"/>
    </source>
</evidence>
<proteinExistence type="predicted"/>
<protein>
    <submittedName>
        <fullName evidence="2">Uncharacterized protein</fullName>
    </submittedName>
</protein>
<accession>A0AAD4F5G5</accession>
<keyword evidence="3" id="KW-1185">Reference proteome</keyword>
<keyword evidence="1" id="KW-0175">Coiled coil</keyword>
<dbReference type="AlphaFoldDB" id="A0AAD4F5G5"/>
<organism evidence="2 3">
    <name type="scientific">Staphylotrichum longicolle</name>
    <dbReference type="NCBI Taxonomy" id="669026"/>
    <lineage>
        <taxon>Eukaryota</taxon>
        <taxon>Fungi</taxon>
        <taxon>Dikarya</taxon>
        <taxon>Ascomycota</taxon>
        <taxon>Pezizomycotina</taxon>
        <taxon>Sordariomycetes</taxon>
        <taxon>Sordariomycetidae</taxon>
        <taxon>Sordariales</taxon>
        <taxon>Chaetomiaceae</taxon>
        <taxon>Staphylotrichum</taxon>
    </lineage>
</organism>
<dbReference type="EMBL" id="JAHCVI010000001">
    <property type="protein sequence ID" value="KAG7293502.1"/>
    <property type="molecule type" value="Genomic_DNA"/>
</dbReference>
<reference evidence="2" key="1">
    <citation type="submission" date="2023-02" db="EMBL/GenBank/DDBJ databases">
        <authorList>
            <person name="Palmer J.M."/>
        </authorList>
    </citation>
    <scope>NUCLEOTIDE SEQUENCE</scope>
    <source>
        <strain evidence="2">FW57</strain>
    </source>
</reference>
<evidence type="ECO:0000313" key="3">
    <source>
        <dbReference type="Proteomes" id="UP001197093"/>
    </source>
</evidence>
<sequence>MADTYWDPGNLLQITESDAALEIQCVGRARSQHNSRCRWTLCGADRSAILRKVQELALLPPSKVTQHDIETLARLCLCQKYHSTQWLEVAQRWKLVVAKAIKHHERLSKSQELAAAESQLTIAKLGLEQFQKTLFAARTEFSNSEARRRAVEKELDHAKNSQLKMVEELAVARRLLDGERMKTTKLEDAARETERCVRERDDELAEARRLLEEAQTIMAESTALMSERRDHLLAEEQAKAMGLEQAIHHLEHRLSEANAQAERISNEHQAKTRVLEESQATLMLRLSEAEARATKCAAEAAETRRDHEALSRDNTAAAQQFRHLQSDLEGVRAEIRRRTDHGVVLERELQTARVENQALLTTHSQLRAQNTALCEQVAVLEASLARCFRRRLSAWLRKSSPSKKKA</sequence>
<gene>
    <name evidence="2" type="ORF">NEMBOFW57_003554</name>
</gene>
<comment type="caution">
    <text evidence="2">The sequence shown here is derived from an EMBL/GenBank/DDBJ whole genome shotgun (WGS) entry which is preliminary data.</text>
</comment>
<dbReference type="Proteomes" id="UP001197093">
    <property type="component" value="Unassembled WGS sequence"/>
</dbReference>
<evidence type="ECO:0000313" key="2">
    <source>
        <dbReference type="EMBL" id="KAG7293502.1"/>
    </source>
</evidence>
<name>A0AAD4F5G5_9PEZI</name>